<accession>A0AA39FDQ8</accession>
<dbReference type="Proteomes" id="UP001168990">
    <property type="component" value="Unassembled WGS sequence"/>
</dbReference>
<organism evidence="1 2">
    <name type="scientific">Microctonus aethiopoides</name>
    <dbReference type="NCBI Taxonomy" id="144406"/>
    <lineage>
        <taxon>Eukaryota</taxon>
        <taxon>Metazoa</taxon>
        <taxon>Ecdysozoa</taxon>
        <taxon>Arthropoda</taxon>
        <taxon>Hexapoda</taxon>
        <taxon>Insecta</taxon>
        <taxon>Pterygota</taxon>
        <taxon>Neoptera</taxon>
        <taxon>Endopterygota</taxon>
        <taxon>Hymenoptera</taxon>
        <taxon>Apocrita</taxon>
        <taxon>Ichneumonoidea</taxon>
        <taxon>Braconidae</taxon>
        <taxon>Euphorinae</taxon>
        <taxon>Microctonus</taxon>
    </lineage>
</organism>
<proteinExistence type="predicted"/>
<protein>
    <submittedName>
        <fullName evidence="1">Uncharacterized protein</fullName>
    </submittedName>
</protein>
<reference evidence="1" key="2">
    <citation type="submission" date="2023-03" db="EMBL/GenBank/DDBJ databases">
        <authorList>
            <person name="Inwood S.N."/>
            <person name="Skelly J.G."/>
            <person name="Guhlin J."/>
            <person name="Harrop T.W.R."/>
            <person name="Goldson S.G."/>
            <person name="Dearden P.K."/>
        </authorList>
    </citation>
    <scope>NUCLEOTIDE SEQUENCE</scope>
    <source>
        <strain evidence="1">Irish</strain>
        <tissue evidence="1">Whole body</tissue>
    </source>
</reference>
<name>A0AA39FDQ8_9HYME</name>
<feature type="non-terminal residue" evidence="1">
    <location>
        <position position="1"/>
    </location>
</feature>
<evidence type="ECO:0000313" key="1">
    <source>
        <dbReference type="EMBL" id="KAK0167684.1"/>
    </source>
</evidence>
<evidence type="ECO:0000313" key="2">
    <source>
        <dbReference type="Proteomes" id="UP001168990"/>
    </source>
</evidence>
<keyword evidence="2" id="KW-1185">Reference proteome</keyword>
<reference evidence="1" key="1">
    <citation type="journal article" date="2023" name="bioRxiv">
        <title>Scaffold-level genome assemblies of two parasitoid biocontrol wasps reveal the parthenogenesis mechanism and an associated novel virus.</title>
        <authorList>
            <person name="Inwood S."/>
            <person name="Skelly J."/>
            <person name="Guhlin J."/>
            <person name="Harrop T."/>
            <person name="Goldson S."/>
            <person name="Dearden P."/>
        </authorList>
    </citation>
    <scope>NUCLEOTIDE SEQUENCE</scope>
    <source>
        <strain evidence="1">Irish</strain>
        <tissue evidence="1">Whole body</tissue>
    </source>
</reference>
<comment type="caution">
    <text evidence="1">The sequence shown here is derived from an EMBL/GenBank/DDBJ whole genome shotgun (WGS) entry which is preliminary data.</text>
</comment>
<dbReference type="AlphaFoldDB" id="A0AA39FDQ8"/>
<sequence>EPADADDYSRVSWKVFMMKIHKFSYNFLVKLNNCNQESIVLKSIPDAEKNQNDNGKIRVWRDSLSPSCLPESKVEVFKQPEEIIIEFDDEQSVVKHHNVVDTVAGMTDENKMSNCLFAVKRKMQQLNKDIKLIYDDTNEYNGSAIIGYIPLQLMGLNHTIICSEIIKCSKKINHDAI</sequence>
<gene>
    <name evidence="1" type="ORF">PV328_012422</name>
</gene>
<dbReference type="EMBL" id="JAQQBS010001272">
    <property type="protein sequence ID" value="KAK0167684.1"/>
    <property type="molecule type" value="Genomic_DNA"/>
</dbReference>